<dbReference type="Pfam" id="PF00487">
    <property type="entry name" value="FA_desaturase"/>
    <property type="match status" value="1"/>
</dbReference>
<dbReference type="CDD" id="cd03510">
    <property type="entry name" value="Rhizobitoxine-FADS-like"/>
    <property type="match status" value="1"/>
</dbReference>
<dbReference type="InterPro" id="IPR005804">
    <property type="entry name" value="FA_desaturase_dom"/>
</dbReference>
<keyword evidence="1" id="KW-0812">Transmembrane</keyword>
<keyword evidence="1" id="KW-1133">Transmembrane helix</keyword>
<dbReference type="Gene3D" id="1.20.144.10">
    <property type="entry name" value="Phosphatidic acid phosphatase type 2/haloperoxidase"/>
    <property type="match status" value="1"/>
</dbReference>
<feature type="transmembrane region" description="Helical" evidence="1">
    <location>
        <begin position="382"/>
        <end position="400"/>
    </location>
</feature>
<sequence length="484" mass="52899">MTYDSPSADANALPVTRPWALLIAYLVSTGVFYGFVTHFPFGPVHTIAPSALDRVIPIVPATVPLYLSYLLIMPVLVWFGRTRNWLVPAFFAGASAAGACLLCHLIHPTTIVRPAADATWIAWLQHIDAPLAASPSGHVALPVAIAVTLGGMRKRAALLFAPWAAVMAITVLTTGQHHIVDVIGGGAVGLGTAFATLTLARLKVNLRTTGALLLEWTCILVTMRVAVALDAWPLYVLAGLIVASRQHALFILYHDATHYHLTRLRGLNDFLIDAAIGAPGLVPVEFYRPLHLAHHRNVGTPHDPERQFLYYGQPWRFRPLGALALARQLLGDLLVLNMVRNMAAYQRSGAKRVRLSAPFYGAATVWLVIVAVLAWACTASTLAKIAALWFGPLLTLSVMIQKIRSMAEHSGGPHATPGWADWTYSWRVGWIGRVLLWPYHINLHQQHHRSPAIPWHALPLELAEGEHQLLAKDLGKVLWVGRGG</sequence>
<dbReference type="InterPro" id="IPR036938">
    <property type="entry name" value="PAP2/HPO_sf"/>
</dbReference>
<feature type="transmembrane region" description="Helical" evidence="1">
    <location>
        <begin position="212"/>
        <end position="229"/>
    </location>
</feature>
<organism evidence="3 4">
    <name type="scientific">Paraburkholderia caffeinitolerans</name>
    <dbReference type="NCBI Taxonomy" id="1723730"/>
    <lineage>
        <taxon>Bacteria</taxon>
        <taxon>Pseudomonadati</taxon>
        <taxon>Pseudomonadota</taxon>
        <taxon>Betaproteobacteria</taxon>
        <taxon>Burkholderiales</taxon>
        <taxon>Burkholderiaceae</taxon>
        <taxon>Paraburkholderia</taxon>
    </lineage>
</organism>
<feature type="transmembrane region" description="Helical" evidence="1">
    <location>
        <begin position="235"/>
        <end position="253"/>
    </location>
</feature>
<dbReference type="Proteomes" id="UP000494119">
    <property type="component" value="Unassembled WGS sequence"/>
</dbReference>
<proteinExistence type="predicted"/>
<dbReference type="GO" id="GO:0006629">
    <property type="term" value="P:lipid metabolic process"/>
    <property type="evidence" value="ECO:0007669"/>
    <property type="project" value="InterPro"/>
</dbReference>
<protein>
    <recommendedName>
        <fullName evidence="2">Fatty acid desaturase domain-containing protein</fullName>
    </recommendedName>
</protein>
<feature type="transmembrane region" description="Helical" evidence="1">
    <location>
        <begin position="20"/>
        <end position="43"/>
    </location>
</feature>
<evidence type="ECO:0000313" key="4">
    <source>
        <dbReference type="Proteomes" id="UP000494119"/>
    </source>
</evidence>
<feature type="transmembrane region" description="Helical" evidence="1">
    <location>
        <begin position="55"/>
        <end position="79"/>
    </location>
</feature>
<dbReference type="EMBL" id="CADIKL010000064">
    <property type="protein sequence ID" value="CAB3809086.1"/>
    <property type="molecule type" value="Genomic_DNA"/>
</dbReference>
<evidence type="ECO:0000259" key="2">
    <source>
        <dbReference type="Pfam" id="PF00487"/>
    </source>
</evidence>
<feature type="transmembrane region" description="Helical" evidence="1">
    <location>
        <begin position="357"/>
        <end position="376"/>
    </location>
</feature>
<reference evidence="3 4" key="1">
    <citation type="submission" date="2020-04" db="EMBL/GenBank/DDBJ databases">
        <authorList>
            <person name="De Canck E."/>
        </authorList>
    </citation>
    <scope>NUCLEOTIDE SEQUENCE [LARGE SCALE GENOMIC DNA]</scope>
    <source>
        <strain evidence="3 4">LMG 28688</strain>
    </source>
</reference>
<dbReference type="SUPFAM" id="SSF48317">
    <property type="entry name" value="Acid phosphatase/Vanadium-dependent haloperoxidase"/>
    <property type="match status" value="1"/>
</dbReference>
<feature type="transmembrane region" description="Helical" evidence="1">
    <location>
        <begin position="156"/>
        <end position="173"/>
    </location>
</feature>
<dbReference type="AlphaFoldDB" id="A0A6J5H1P5"/>
<evidence type="ECO:0000256" key="1">
    <source>
        <dbReference type="SAM" id="Phobius"/>
    </source>
</evidence>
<gene>
    <name evidence="3" type="ORF">LMG28688_06918</name>
</gene>
<accession>A0A6J5H1P5</accession>
<feature type="transmembrane region" description="Helical" evidence="1">
    <location>
        <begin position="179"/>
        <end position="200"/>
    </location>
</feature>
<keyword evidence="4" id="KW-1185">Reference proteome</keyword>
<feature type="transmembrane region" description="Helical" evidence="1">
    <location>
        <begin position="85"/>
        <end position="106"/>
    </location>
</feature>
<evidence type="ECO:0000313" key="3">
    <source>
        <dbReference type="EMBL" id="CAB3809086.1"/>
    </source>
</evidence>
<dbReference type="RefSeq" id="WP_175198341.1">
    <property type="nucleotide sequence ID" value="NZ_CADIKL010000064.1"/>
</dbReference>
<feature type="domain" description="Fatty acid desaturase" evidence="2">
    <location>
        <begin position="231"/>
        <end position="461"/>
    </location>
</feature>
<keyword evidence="1" id="KW-0472">Membrane</keyword>
<name>A0A6J5H1P5_9BURK</name>